<organism evidence="1 2">
    <name type="scientific">Neofusicoccum parvum</name>
    <dbReference type="NCBI Taxonomy" id="310453"/>
    <lineage>
        <taxon>Eukaryota</taxon>
        <taxon>Fungi</taxon>
        <taxon>Dikarya</taxon>
        <taxon>Ascomycota</taxon>
        <taxon>Pezizomycotina</taxon>
        <taxon>Dothideomycetes</taxon>
        <taxon>Dothideomycetes incertae sedis</taxon>
        <taxon>Botryosphaeriales</taxon>
        <taxon>Botryosphaeriaceae</taxon>
        <taxon>Neofusicoccum</taxon>
    </lineage>
</organism>
<dbReference type="EMBL" id="BSXG01000066">
    <property type="protein sequence ID" value="GME33801.1"/>
    <property type="molecule type" value="Genomic_DNA"/>
</dbReference>
<keyword evidence="2" id="KW-1185">Reference proteome</keyword>
<proteinExistence type="predicted"/>
<sequence>MAFTDSTLPKLPDFDSLTLDPNGPPGNAWGLFGDKDELGMLNLLTPETVAAAAKEIQTGVRISLDLPLNQPAFPSFDRQPFHHEIRQRGADRCVNDDIVHFNTQSSSQWDGFRHYGNQKAKCYYMGHKQPAIQTSTVLGTDAWLAHGGIQGRGILIDHHTWSLAQGRTPPSPFTSTPIPLSDILAILASTNLTPRRGDILLLRTGVDTALKTLSAADTRAIGTRPSPDFVGLEASREVLRWLWSSGFAAVAGDAPSFERGPVMGPHHDPAHVLHEWLLAGWGMPIGELFDLEGLAAEYLLHGSIAQ</sequence>
<evidence type="ECO:0000313" key="2">
    <source>
        <dbReference type="Proteomes" id="UP001165186"/>
    </source>
</evidence>
<comment type="caution">
    <text evidence="1">The sequence shown here is derived from an EMBL/GenBank/DDBJ whole genome shotgun (WGS) entry which is preliminary data.</text>
</comment>
<name>A0ACB5SBI5_9PEZI</name>
<evidence type="ECO:0000313" key="1">
    <source>
        <dbReference type="EMBL" id="GME33801.1"/>
    </source>
</evidence>
<reference evidence="1" key="1">
    <citation type="submission" date="2024-09" db="EMBL/GenBank/DDBJ databases">
        <title>Draft Genome Sequences of Neofusicoccum parvum.</title>
        <authorList>
            <person name="Ashida A."/>
            <person name="Camagna M."/>
            <person name="Tanaka A."/>
            <person name="Takemoto D."/>
        </authorList>
    </citation>
    <scope>NUCLEOTIDE SEQUENCE</scope>
    <source>
        <strain evidence="1">PPO83</strain>
    </source>
</reference>
<dbReference type="Proteomes" id="UP001165186">
    <property type="component" value="Unassembled WGS sequence"/>
</dbReference>
<gene>
    <name evidence="1" type="primary">g1161</name>
    <name evidence="1" type="ORF">NpPPO83_00001161</name>
</gene>
<protein>
    <submittedName>
        <fullName evidence="1">Major facilitator superfamily</fullName>
    </submittedName>
</protein>
<accession>A0ACB5SBI5</accession>